<evidence type="ECO:0000313" key="1">
    <source>
        <dbReference type="EMBL" id="ERN14066.1"/>
    </source>
</evidence>
<gene>
    <name evidence="1" type="ORF">AMTR_s00021p00219980</name>
</gene>
<accession>W1Q0R2</accession>
<keyword evidence="2" id="KW-1185">Reference proteome</keyword>
<dbReference type="AlphaFoldDB" id="W1Q0R2"/>
<dbReference type="Gramene" id="ERN14066">
    <property type="protein sequence ID" value="ERN14066"/>
    <property type="gene ID" value="AMTR_s00021p00219980"/>
</dbReference>
<sequence>MPEWLEPREILTGLLHECVGVPSNQEASRRIACKLCQSALALPNYRMTMPECNGSRKHFAEVPQLYCWSVDEASKHITGLPHECARVT</sequence>
<proteinExistence type="predicted"/>
<protein>
    <submittedName>
        <fullName evidence="1">Uncharacterized protein</fullName>
    </submittedName>
</protein>
<dbReference type="HOGENOM" id="CLU_2472075_0_0_1"/>
<organism evidence="1 2">
    <name type="scientific">Amborella trichopoda</name>
    <dbReference type="NCBI Taxonomy" id="13333"/>
    <lineage>
        <taxon>Eukaryota</taxon>
        <taxon>Viridiplantae</taxon>
        <taxon>Streptophyta</taxon>
        <taxon>Embryophyta</taxon>
        <taxon>Tracheophyta</taxon>
        <taxon>Spermatophyta</taxon>
        <taxon>Magnoliopsida</taxon>
        <taxon>Amborellales</taxon>
        <taxon>Amborellaceae</taxon>
        <taxon>Amborella</taxon>
    </lineage>
</organism>
<name>W1Q0R2_AMBTC</name>
<evidence type="ECO:0000313" key="2">
    <source>
        <dbReference type="Proteomes" id="UP000017836"/>
    </source>
</evidence>
<dbReference type="EMBL" id="KI392560">
    <property type="protein sequence ID" value="ERN14066.1"/>
    <property type="molecule type" value="Genomic_DNA"/>
</dbReference>
<dbReference type="Proteomes" id="UP000017836">
    <property type="component" value="Unassembled WGS sequence"/>
</dbReference>
<reference evidence="2" key="1">
    <citation type="journal article" date="2013" name="Science">
        <title>The Amborella genome and the evolution of flowering plants.</title>
        <authorList>
            <consortium name="Amborella Genome Project"/>
        </authorList>
    </citation>
    <scope>NUCLEOTIDE SEQUENCE [LARGE SCALE GENOMIC DNA]</scope>
</reference>